<evidence type="ECO:0008006" key="3">
    <source>
        <dbReference type="Google" id="ProtNLM"/>
    </source>
</evidence>
<accession>A0A843X0G0</accession>
<dbReference type="AlphaFoldDB" id="A0A843X0G0"/>
<sequence length="141" mass="14035">MAAAVGTNASFSGHPNLPSLPSGGVVTSCRVPFPTSRHLPSSGPRGGPPAPAVSLGGAGLALAAAAAAACVFPPAATAAGLLPFQLQEPGNALSLPTWVIHVSSVVEWATAMALVWQYGDKSGLGTWKGLSWGMVGFSAFL</sequence>
<dbReference type="PANTHER" id="PTHR33833">
    <property type="entry name" value="NUCLEOLAR-LIKE PROTEIN-RELATED"/>
    <property type="match status" value="1"/>
</dbReference>
<dbReference type="Proteomes" id="UP000652761">
    <property type="component" value="Unassembled WGS sequence"/>
</dbReference>
<evidence type="ECO:0000313" key="2">
    <source>
        <dbReference type="Proteomes" id="UP000652761"/>
    </source>
</evidence>
<dbReference type="OrthoDB" id="196633at2759"/>
<dbReference type="Pfam" id="PF10693">
    <property type="entry name" value="DUF2499"/>
    <property type="match status" value="1"/>
</dbReference>
<proteinExistence type="predicted"/>
<reference evidence="1" key="1">
    <citation type="submission" date="2017-07" db="EMBL/GenBank/DDBJ databases">
        <title>Taro Niue Genome Assembly and Annotation.</title>
        <authorList>
            <person name="Atibalentja N."/>
            <person name="Keating K."/>
            <person name="Fields C.J."/>
        </authorList>
    </citation>
    <scope>NUCLEOTIDE SEQUENCE</scope>
    <source>
        <strain evidence="1">Niue_2</strain>
        <tissue evidence="1">Leaf</tissue>
    </source>
</reference>
<name>A0A843X0G0_COLES</name>
<protein>
    <recommendedName>
        <fullName evidence="3">Ycf49-like protein</fullName>
    </recommendedName>
</protein>
<gene>
    <name evidence="1" type="ORF">Taro_042907</name>
</gene>
<keyword evidence="2" id="KW-1185">Reference proteome</keyword>
<dbReference type="InterPro" id="IPR019634">
    <property type="entry name" value="Uncharacterised_Ycf49"/>
</dbReference>
<comment type="caution">
    <text evidence="1">The sequence shown here is derived from an EMBL/GenBank/DDBJ whole genome shotgun (WGS) entry which is preliminary data.</text>
</comment>
<organism evidence="1 2">
    <name type="scientific">Colocasia esculenta</name>
    <name type="common">Wild taro</name>
    <name type="synonym">Arum esculentum</name>
    <dbReference type="NCBI Taxonomy" id="4460"/>
    <lineage>
        <taxon>Eukaryota</taxon>
        <taxon>Viridiplantae</taxon>
        <taxon>Streptophyta</taxon>
        <taxon>Embryophyta</taxon>
        <taxon>Tracheophyta</taxon>
        <taxon>Spermatophyta</taxon>
        <taxon>Magnoliopsida</taxon>
        <taxon>Liliopsida</taxon>
        <taxon>Araceae</taxon>
        <taxon>Aroideae</taxon>
        <taxon>Colocasieae</taxon>
        <taxon>Colocasia</taxon>
    </lineage>
</organism>
<dbReference type="PANTHER" id="PTHR33833:SF3">
    <property type="entry name" value="YCF49-LIKE PROTEIN"/>
    <property type="match status" value="1"/>
</dbReference>
<dbReference type="EMBL" id="NMUH01004549">
    <property type="protein sequence ID" value="MQM10014.1"/>
    <property type="molecule type" value="Genomic_DNA"/>
</dbReference>
<evidence type="ECO:0000313" key="1">
    <source>
        <dbReference type="EMBL" id="MQM10014.1"/>
    </source>
</evidence>